<dbReference type="EMBL" id="BAABWN010000007">
    <property type="protein sequence ID" value="GAA6168534.1"/>
    <property type="molecule type" value="Genomic_DNA"/>
</dbReference>
<organism evidence="2 3">
    <name type="scientific">Sessilibacter corallicola</name>
    <dbReference type="NCBI Taxonomy" id="2904075"/>
    <lineage>
        <taxon>Bacteria</taxon>
        <taxon>Pseudomonadati</taxon>
        <taxon>Pseudomonadota</taxon>
        <taxon>Gammaproteobacteria</taxon>
        <taxon>Cellvibrionales</taxon>
        <taxon>Cellvibrionaceae</taxon>
        <taxon>Sessilibacter</taxon>
    </lineage>
</organism>
<feature type="chain" id="PRO_5047398972" description="Lipoprotein" evidence="1">
    <location>
        <begin position="38"/>
        <end position="152"/>
    </location>
</feature>
<proteinExistence type="predicted"/>
<evidence type="ECO:0000256" key="1">
    <source>
        <dbReference type="SAM" id="SignalP"/>
    </source>
</evidence>
<accession>A0ABQ0AA60</accession>
<name>A0ABQ0AA60_9GAMM</name>
<keyword evidence="3" id="KW-1185">Reference proteome</keyword>
<comment type="caution">
    <text evidence="2">The sequence shown here is derived from an EMBL/GenBank/DDBJ whole genome shotgun (WGS) entry which is preliminary data.</text>
</comment>
<evidence type="ECO:0000313" key="3">
    <source>
        <dbReference type="Proteomes" id="UP001465153"/>
    </source>
</evidence>
<keyword evidence="1" id="KW-0732">Signal</keyword>
<feature type="signal peptide" evidence="1">
    <location>
        <begin position="1"/>
        <end position="37"/>
    </location>
</feature>
<dbReference type="Proteomes" id="UP001465153">
    <property type="component" value="Unassembled WGS sequence"/>
</dbReference>
<evidence type="ECO:0008006" key="4">
    <source>
        <dbReference type="Google" id="ProtNLM"/>
    </source>
</evidence>
<sequence>MLFLTIKALKIYLKRLKMKVKTYFLVILLSVLLSACAGVNNNVDTIVLDQAAVSNAQSRLNNDTVSFGDIFVANLQGVPIVPIGSKIGEVHTTVLSAGLEIVVMDANTIIVLGSPKPQKSGNATVTSNSVEKFVYRFSDDLLVAGPNLISKD</sequence>
<evidence type="ECO:0000313" key="2">
    <source>
        <dbReference type="EMBL" id="GAA6168534.1"/>
    </source>
</evidence>
<protein>
    <recommendedName>
        <fullName evidence="4">Lipoprotein</fullName>
    </recommendedName>
</protein>
<gene>
    <name evidence="2" type="ORF">NBRC116591_23450</name>
</gene>
<reference evidence="2 3" key="1">
    <citation type="submission" date="2024-04" db="EMBL/GenBank/DDBJ databases">
        <title>Draft genome sequence of Sessilibacter corallicola NBRC 116591.</title>
        <authorList>
            <person name="Miyakawa T."/>
            <person name="Kusuya Y."/>
            <person name="Miura T."/>
        </authorList>
    </citation>
    <scope>NUCLEOTIDE SEQUENCE [LARGE SCALE GENOMIC DNA]</scope>
    <source>
        <strain evidence="2 3">KU-00831-HH</strain>
    </source>
</reference>